<evidence type="ECO:0000256" key="1">
    <source>
        <dbReference type="ARBA" id="ARBA00022737"/>
    </source>
</evidence>
<dbReference type="InterPro" id="IPR052065">
    <property type="entry name" value="Compl_asym_regulator"/>
</dbReference>
<feature type="compositionally biased region" description="Low complexity" evidence="3">
    <location>
        <begin position="476"/>
        <end position="495"/>
    </location>
</feature>
<organism evidence="5 6">
    <name type="scientific">Panagrolaimus superbus</name>
    <dbReference type="NCBI Taxonomy" id="310955"/>
    <lineage>
        <taxon>Eukaryota</taxon>
        <taxon>Metazoa</taxon>
        <taxon>Ecdysozoa</taxon>
        <taxon>Nematoda</taxon>
        <taxon>Chromadorea</taxon>
        <taxon>Rhabditida</taxon>
        <taxon>Tylenchina</taxon>
        <taxon>Panagrolaimomorpha</taxon>
        <taxon>Panagrolaimoidea</taxon>
        <taxon>Panagrolaimidae</taxon>
        <taxon>Panagrolaimus</taxon>
    </lineage>
</organism>
<dbReference type="Proteomes" id="UP000887577">
    <property type="component" value="Unplaced"/>
</dbReference>
<dbReference type="PROSITE" id="PS50092">
    <property type="entry name" value="TSP1"/>
    <property type="match status" value="5"/>
</dbReference>
<dbReference type="FunFam" id="2.20.100.10:FF:000001">
    <property type="entry name" value="semaphorin-5A isoform X1"/>
    <property type="match status" value="1"/>
</dbReference>
<dbReference type="PANTHER" id="PTHR22906">
    <property type="entry name" value="PROPERDIN"/>
    <property type="match status" value="1"/>
</dbReference>
<dbReference type="SMART" id="SM00209">
    <property type="entry name" value="TSP1"/>
    <property type="match status" value="5"/>
</dbReference>
<dbReference type="PROSITE" id="PS51257">
    <property type="entry name" value="PROKAR_LIPOPROTEIN"/>
    <property type="match status" value="1"/>
</dbReference>
<dbReference type="Pfam" id="PF00090">
    <property type="entry name" value="TSP_1"/>
    <property type="match status" value="5"/>
</dbReference>
<feature type="domain" description="Adt-1/2-like" evidence="4">
    <location>
        <begin position="85"/>
        <end position="166"/>
    </location>
</feature>
<evidence type="ECO:0000313" key="5">
    <source>
        <dbReference type="Proteomes" id="UP000887577"/>
    </source>
</evidence>
<evidence type="ECO:0000256" key="2">
    <source>
        <dbReference type="ARBA" id="ARBA00023157"/>
    </source>
</evidence>
<reference evidence="6" key="1">
    <citation type="submission" date="2022-11" db="UniProtKB">
        <authorList>
            <consortium name="WormBaseParasite"/>
        </authorList>
    </citation>
    <scope>IDENTIFICATION</scope>
</reference>
<dbReference type="Pfam" id="PF25379">
    <property type="entry name" value="Adt-1"/>
    <property type="match status" value="1"/>
</dbReference>
<dbReference type="WBParaSite" id="PSU_v2.g18657.t1">
    <property type="protein sequence ID" value="PSU_v2.g18657.t1"/>
    <property type="gene ID" value="PSU_v2.g18657"/>
</dbReference>
<dbReference type="AlphaFoldDB" id="A0A914YIK6"/>
<evidence type="ECO:0000256" key="3">
    <source>
        <dbReference type="SAM" id="MobiDB-lite"/>
    </source>
</evidence>
<dbReference type="Gene3D" id="2.20.100.10">
    <property type="entry name" value="Thrombospondin type-1 (TSP1) repeat"/>
    <property type="match status" value="6"/>
</dbReference>
<keyword evidence="2" id="KW-1015">Disulfide bond</keyword>
<dbReference type="InterPro" id="IPR057401">
    <property type="entry name" value="Adt-1/2-like_dom"/>
</dbReference>
<name>A0A914YIK6_9BILA</name>
<accession>A0A914YIK6</accession>
<dbReference type="PANTHER" id="PTHR22906:SF21">
    <property type="entry name" value="SEMA DOMAIN-CONTAINING PROTEIN"/>
    <property type="match status" value="1"/>
</dbReference>
<proteinExistence type="predicted"/>
<keyword evidence="1" id="KW-0677">Repeat</keyword>
<dbReference type="InterPro" id="IPR000884">
    <property type="entry name" value="TSP1_rpt"/>
</dbReference>
<feature type="region of interest" description="Disordered" evidence="3">
    <location>
        <begin position="472"/>
        <end position="495"/>
    </location>
</feature>
<keyword evidence="5" id="KW-1185">Reference proteome</keyword>
<protein>
    <recommendedName>
        <fullName evidence="4">Adt-1/2-like domain-containing protein</fullName>
    </recommendedName>
</protein>
<evidence type="ECO:0000259" key="4">
    <source>
        <dbReference type="Pfam" id="PF25379"/>
    </source>
</evidence>
<dbReference type="InterPro" id="IPR036383">
    <property type="entry name" value="TSP1_rpt_sf"/>
</dbReference>
<dbReference type="SUPFAM" id="SSF82895">
    <property type="entry name" value="TSP-1 type 1 repeat"/>
    <property type="match status" value="5"/>
</dbReference>
<sequence>MKKRGRHHGAIIYQFFRINGQWSGWSSLACHICTCPNVIGSIGVTTTRRACNSPAPLNGGAECDGAGVRGHICNKNCGQQTLSVNQYITNVCAEHRRTKNDKELTGSGSQLNRYPQRACKVFCDVRTGSGGQRNYRFYGDNLPDGTPCGWDRYCLNGECLNLSCDDTALVTRDLSCPSERCPLSTAAAPPSDILNVQGQWGAWSLWTSCTVSCGSGGVKQRSRACNIANRCEGGATERVACNNHACPIPSSTEPAWSDWTSWNQCSVSCGRGSQARYRRCATPQNTISYTCPGKTMDIRNCEELPCSNNSPNSLSGLWGIWSGWSACSVSCGPGIQTRQRFCTREPCDGSGTQRMACNLRECSNTQWGGWSGWSACSRACGKGLKSRSRSCPIVNACAGSSIEQAFCNEQTCTGSLSTGSWSGWSQWGQCSMSCGAGVKRRTRHCQGGNCPGNYRESVICNDGPCANTNANWGGETTSSTTTTTTTEAPTTSSSLSFTTTSSLSTTFSSFSLGNGGDLSLARGTGLGLTNTNILPLPTTTSTTAKPFEAENPSARWTLRSSSRDSVLPSSTFDFFHHALPRSLASSNLPRFSYINGKGLSSAKSISISQFISRRRRL</sequence>
<evidence type="ECO:0000313" key="6">
    <source>
        <dbReference type="WBParaSite" id="PSU_v2.g18657.t1"/>
    </source>
</evidence>